<dbReference type="RefSeq" id="WP_082218049.1">
    <property type="nucleotide sequence ID" value="NZ_FUZA01000017.1"/>
</dbReference>
<gene>
    <name evidence="2" type="ORF">SAMN05660293_05629</name>
</gene>
<dbReference type="OrthoDB" id="965211at2"/>
<protein>
    <submittedName>
        <fullName evidence="2">Uncharacterized protein</fullName>
    </submittedName>
</protein>
<dbReference type="Proteomes" id="UP000190897">
    <property type="component" value="Unassembled WGS sequence"/>
</dbReference>
<sequence length="80" mass="9301">MTIQLIKGEFQVDDAIELVTTMVQIKIKYHERKIHSQMNEEDIKSREGKIKNLQRELSEMKEYMQQGGDKIAIISHINAG</sequence>
<feature type="coiled-coil region" evidence="1">
    <location>
        <begin position="43"/>
        <end position="70"/>
    </location>
</feature>
<evidence type="ECO:0000313" key="2">
    <source>
        <dbReference type="EMBL" id="SKC20288.1"/>
    </source>
</evidence>
<accession>A0A1T5HHV3</accession>
<dbReference type="EMBL" id="FUZA01000017">
    <property type="protein sequence ID" value="SKC20288.1"/>
    <property type="molecule type" value="Genomic_DNA"/>
</dbReference>
<evidence type="ECO:0000256" key="1">
    <source>
        <dbReference type="SAM" id="Coils"/>
    </source>
</evidence>
<organism evidence="2 3">
    <name type="scientific">Dyadobacter psychrophilus</name>
    <dbReference type="NCBI Taxonomy" id="651661"/>
    <lineage>
        <taxon>Bacteria</taxon>
        <taxon>Pseudomonadati</taxon>
        <taxon>Bacteroidota</taxon>
        <taxon>Cytophagia</taxon>
        <taxon>Cytophagales</taxon>
        <taxon>Spirosomataceae</taxon>
        <taxon>Dyadobacter</taxon>
    </lineage>
</organism>
<name>A0A1T5HHV3_9BACT</name>
<reference evidence="3" key="1">
    <citation type="submission" date="2017-02" db="EMBL/GenBank/DDBJ databases">
        <authorList>
            <person name="Varghese N."/>
            <person name="Submissions S."/>
        </authorList>
    </citation>
    <scope>NUCLEOTIDE SEQUENCE [LARGE SCALE GENOMIC DNA]</scope>
    <source>
        <strain evidence="3">DSM 22270</strain>
    </source>
</reference>
<keyword evidence="3" id="KW-1185">Reference proteome</keyword>
<dbReference type="AlphaFoldDB" id="A0A1T5HHV3"/>
<dbReference type="STRING" id="651661.SAMN05660293_05629"/>
<keyword evidence="1" id="KW-0175">Coiled coil</keyword>
<evidence type="ECO:0000313" key="3">
    <source>
        <dbReference type="Proteomes" id="UP000190897"/>
    </source>
</evidence>
<proteinExistence type="predicted"/>